<sequence>MTNKILIFDMDGTLLNSMGMWRNIAFDINEDRHTINTLNPMNAANNSMLNNSYNLVQDNFSEFEKNSILALLDKYFFDFYSQTNLLKNNVKTVIETLFTKGYKIYVATATDYKYALAGMKANGIDQYIQKIYTPDTVNFRKRDIRYFEFIVDDLGVDSHDIIFFDDVLYALELAKEIGFTTVAVEDEHAMNVEQIKNISDYYIRDFIEILEIVK</sequence>
<comment type="caution">
    <text evidence="1">The sequence shown here is derived from an EMBL/GenBank/DDBJ whole genome shotgun (WGS) entry which is preliminary data.</text>
</comment>
<dbReference type="HOGENOM" id="CLU_045011_21_0_9"/>
<dbReference type="Pfam" id="PF13419">
    <property type="entry name" value="HAD_2"/>
    <property type="match status" value="1"/>
</dbReference>
<dbReference type="SUPFAM" id="SSF56784">
    <property type="entry name" value="HAD-like"/>
    <property type="match status" value="1"/>
</dbReference>
<dbReference type="PANTHER" id="PTHR43434:SF1">
    <property type="entry name" value="PHOSPHOGLYCOLATE PHOSPHATASE"/>
    <property type="match status" value="1"/>
</dbReference>
<dbReference type="PROSITE" id="PS01228">
    <property type="entry name" value="COF_1"/>
    <property type="match status" value="1"/>
</dbReference>
<reference evidence="1 2" key="1">
    <citation type="submission" date="2012-01" db="EMBL/GenBank/DDBJ databases">
        <title>The Genome Sequence of Helcococcus kunzii ATCC 51366.</title>
        <authorList>
            <consortium name="The Broad Institute Genome Sequencing Platform"/>
            <person name="Earl A."/>
            <person name="Ward D."/>
            <person name="Feldgarden M."/>
            <person name="Gevers D."/>
            <person name="Huys G."/>
            <person name="Young S.K."/>
            <person name="Zeng Q."/>
            <person name="Gargeya S."/>
            <person name="Fitzgerald M."/>
            <person name="Haas B."/>
            <person name="Abouelleil A."/>
            <person name="Alvarado L."/>
            <person name="Arachchi H.M."/>
            <person name="Berlin A."/>
            <person name="Chapman S.B."/>
            <person name="Gearin G."/>
            <person name="Goldberg J."/>
            <person name="Griggs A."/>
            <person name="Gujja S."/>
            <person name="Hansen M."/>
            <person name="Heiman D."/>
            <person name="Howarth C."/>
            <person name="Larimer J."/>
            <person name="Lui A."/>
            <person name="MacDonald P.J.P."/>
            <person name="McCowen C."/>
            <person name="Montmayeur A."/>
            <person name="Murphy C."/>
            <person name="Neiman D."/>
            <person name="Pearson M."/>
            <person name="Priest M."/>
            <person name="Roberts A."/>
            <person name="Saif S."/>
            <person name="Shea T."/>
            <person name="Sisk P."/>
            <person name="Stolte C."/>
            <person name="Sykes S."/>
            <person name="Wortman J."/>
            <person name="Nusbaum C."/>
            <person name="Birren B."/>
        </authorList>
    </citation>
    <scope>NUCLEOTIDE SEQUENCE [LARGE SCALE GENOMIC DNA]</scope>
    <source>
        <strain evidence="1 2">ATCC 51366</strain>
    </source>
</reference>
<dbReference type="SFLD" id="SFLDG01129">
    <property type="entry name" value="C1.5:_HAD__Beta-PGM__Phosphata"/>
    <property type="match status" value="1"/>
</dbReference>
<name>H3NLX8_9FIRM</name>
<evidence type="ECO:0000313" key="2">
    <source>
        <dbReference type="Proteomes" id="UP000004191"/>
    </source>
</evidence>
<dbReference type="Proteomes" id="UP000004191">
    <property type="component" value="Unassembled WGS sequence"/>
</dbReference>
<dbReference type="EMBL" id="AGEI01000011">
    <property type="protein sequence ID" value="EHR35648.1"/>
    <property type="molecule type" value="Genomic_DNA"/>
</dbReference>
<dbReference type="OrthoDB" id="9797743at2"/>
<dbReference type="InterPro" id="IPR050155">
    <property type="entry name" value="HAD-like_hydrolase_sf"/>
</dbReference>
<evidence type="ECO:0008006" key="3">
    <source>
        <dbReference type="Google" id="ProtNLM"/>
    </source>
</evidence>
<dbReference type="InterPro" id="IPR041492">
    <property type="entry name" value="HAD_2"/>
</dbReference>
<dbReference type="GO" id="GO:0008967">
    <property type="term" value="F:phosphoglycolate phosphatase activity"/>
    <property type="evidence" value="ECO:0007669"/>
    <property type="project" value="TreeGrafter"/>
</dbReference>
<dbReference type="Gene3D" id="3.40.50.1000">
    <property type="entry name" value="HAD superfamily/HAD-like"/>
    <property type="match status" value="1"/>
</dbReference>
<evidence type="ECO:0000313" key="1">
    <source>
        <dbReference type="EMBL" id="EHR35648.1"/>
    </source>
</evidence>
<dbReference type="PANTHER" id="PTHR43434">
    <property type="entry name" value="PHOSPHOGLYCOLATE PHOSPHATASE"/>
    <property type="match status" value="1"/>
</dbReference>
<dbReference type="GeneID" id="96998350"/>
<accession>H3NLX8</accession>
<dbReference type="eggNOG" id="COG0637">
    <property type="taxonomic scope" value="Bacteria"/>
</dbReference>
<dbReference type="AlphaFoldDB" id="H3NLX8"/>
<proteinExistence type="predicted"/>
<dbReference type="GO" id="GO:0006281">
    <property type="term" value="P:DNA repair"/>
    <property type="evidence" value="ECO:0007669"/>
    <property type="project" value="TreeGrafter"/>
</dbReference>
<dbReference type="InterPro" id="IPR023214">
    <property type="entry name" value="HAD_sf"/>
</dbReference>
<protein>
    <recommendedName>
        <fullName evidence="3">HAD hydrolase, family IA</fullName>
    </recommendedName>
</protein>
<dbReference type="InterPro" id="IPR036412">
    <property type="entry name" value="HAD-like_sf"/>
</dbReference>
<organism evidence="1 2">
    <name type="scientific">Helcococcus kunzii ATCC 51366</name>
    <dbReference type="NCBI Taxonomy" id="883114"/>
    <lineage>
        <taxon>Bacteria</taxon>
        <taxon>Bacillati</taxon>
        <taxon>Bacillota</taxon>
        <taxon>Tissierellia</taxon>
        <taxon>Tissierellales</taxon>
        <taxon>Peptoniphilaceae</taxon>
        <taxon>Helcococcus</taxon>
    </lineage>
</organism>
<keyword evidence="2" id="KW-1185">Reference proteome</keyword>
<gene>
    <name evidence="1" type="ORF">HMPREF9709_00339</name>
</gene>
<dbReference type="STRING" id="883114.HMPREF9709_00339"/>
<dbReference type="RefSeq" id="WP_005397340.1">
    <property type="nucleotide sequence ID" value="NZ_JH601088.1"/>
</dbReference>
<dbReference type="SFLD" id="SFLDS00003">
    <property type="entry name" value="Haloacid_Dehalogenase"/>
    <property type="match status" value="1"/>
</dbReference>